<dbReference type="InterPro" id="IPR027417">
    <property type="entry name" value="P-loop_NTPase"/>
</dbReference>
<evidence type="ECO:0000313" key="1">
    <source>
        <dbReference type="EMBL" id="MFC3716816.1"/>
    </source>
</evidence>
<dbReference type="PIRSF" id="PIRSF007056">
    <property type="entry name" value="UCP007056"/>
    <property type="match status" value="1"/>
</dbReference>
<dbReference type="InterPro" id="IPR012036">
    <property type="entry name" value="Phage_Mu_Gp28"/>
</dbReference>
<keyword evidence="2" id="KW-1185">Reference proteome</keyword>
<proteinExistence type="predicted"/>
<accession>A0ABV7XM85</accession>
<dbReference type="RefSeq" id="WP_386744244.1">
    <property type="nucleotide sequence ID" value="NZ_JBHRYA010000007.1"/>
</dbReference>
<gene>
    <name evidence="1" type="ORF">ACFONC_11705</name>
</gene>
<protein>
    <recommendedName>
        <fullName evidence="3">Mu-like prophage FluMu protein gp28</fullName>
    </recommendedName>
</protein>
<evidence type="ECO:0000313" key="2">
    <source>
        <dbReference type="Proteomes" id="UP001595705"/>
    </source>
</evidence>
<dbReference type="Gene3D" id="3.30.420.240">
    <property type="match status" value="1"/>
</dbReference>
<dbReference type="Proteomes" id="UP001595705">
    <property type="component" value="Unassembled WGS sequence"/>
</dbReference>
<organism evidence="1 2">
    <name type="scientific">Luteimonas soli</name>
    <dbReference type="NCBI Taxonomy" id="1648966"/>
    <lineage>
        <taxon>Bacteria</taxon>
        <taxon>Pseudomonadati</taxon>
        <taxon>Pseudomonadota</taxon>
        <taxon>Gammaproteobacteria</taxon>
        <taxon>Lysobacterales</taxon>
        <taxon>Lysobacteraceae</taxon>
        <taxon>Luteimonas</taxon>
    </lineage>
</organism>
<evidence type="ECO:0008006" key="3">
    <source>
        <dbReference type="Google" id="ProtNLM"/>
    </source>
</evidence>
<dbReference type="Gene3D" id="3.40.50.300">
    <property type="entry name" value="P-loop containing nucleotide triphosphate hydrolases"/>
    <property type="match status" value="1"/>
</dbReference>
<dbReference type="EMBL" id="JBHRYA010000007">
    <property type="protein sequence ID" value="MFC3716816.1"/>
    <property type="molecule type" value="Genomic_DNA"/>
</dbReference>
<comment type="caution">
    <text evidence="1">The sequence shown here is derived from an EMBL/GenBank/DDBJ whole genome shotgun (WGS) entry which is preliminary data.</text>
</comment>
<reference evidence="2" key="1">
    <citation type="journal article" date="2019" name="Int. J. Syst. Evol. Microbiol.">
        <title>The Global Catalogue of Microorganisms (GCM) 10K type strain sequencing project: providing services to taxonomists for standard genome sequencing and annotation.</title>
        <authorList>
            <consortium name="The Broad Institute Genomics Platform"/>
            <consortium name="The Broad Institute Genome Sequencing Center for Infectious Disease"/>
            <person name="Wu L."/>
            <person name="Ma J."/>
        </authorList>
    </citation>
    <scope>NUCLEOTIDE SEQUENCE [LARGE SCALE GENOMIC DNA]</scope>
    <source>
        <strain evidence="2">KCTC 42441</strain>
    </source>
</reference>
<sequence length="535" mass="58605">MTEAARQLVPDTAAADVPAVLLPYQQRWISDPASLKVMEKGRRTGITWAEAADNVLIAASAKSAGGQNVYYLGTDKEMTEEYIGACAMWAKAFNHAAGAMEEGFWDEEDDDKHIKTYTIRFPASGNKIVALASRPRKLRGRQGVLVGDESAFVDDLPELIKAAVAFLIWGGKVRLISTHDGADNAFNEVIQEIRGGKRNGSVHKVTFLDAVKEGLYRRICLRLGRQWSQHAEDAFVTEIYGTYGDAAEEELDCVPRNSGGAYLSRALIESRMDAATPVLSLSLPEGFEMEPESVRVGQVNEWLDAQVLPHLQRLQVCSGEFRGIVYGWDFARHVDLSIMTPLVEDHHLLRRVPFVLELRKVPFEQQKQVLFYVADRLPRLRAGAHDSTGNGMYLGEVAAQRYGSRIAQVMINDGFYGENFPKLKADLQDGTVSGLPKTGDWMDDLRAVQNVKGTPKVPDKRTTSKAGGKRHGDGAISLVLANSVARADFVPIEFLSSGTNAGQRVADDFIGGRAIATDTGFGTIGGRNDFAGFGQ</sequence>
<name>A0ABV7XM85_9GAMM</name>